<evidence type="ECO:0000256" key="3">
    <source>
        <dbReference type="PIRSR" id="PIRSR000103-1"/>
    </source>
</evidence>
<dbReference type="GO" id="GO:0050661">
    <property type="term" value="F:NADP binding"/>
    <property type="evidence" value="ECO:0007669"/>
    <property type="project" value="InterPro"/>
</dbReference>
<dbReference type="InterPro" id="IPR008927">
    <property type="entry name" value="6-PGluconate_DH-like_C_sf"/>
</dbReference>
<evidence type="ECO:0000313" key="6">
    <source>
        <dbReference type="EMBL" id="RBP38276.1"/>
    </source>
</evidence>
<evidence type="ECO:0000256" key="2">
    <source>
        <dbReference type="ARBA" id="ARBA00023027"/>
    </source>
</evidence>
<dbReference type="OrthoDB" id="9777604at2"/>
<reference evidence="6 7" key="1">
    <citation type="submission" date="2018-06" db="EMBL/GenBank/DDBJ databases">
        <title>Genomic Encyclopedia of Type Strains, Phase IV (KMG-IV): sequencing the most valuable type-strain genomes for metagenomic binning, comparative biology and taxonomic classification.</title>
        <authorList>
            <person name="Goeker M."/>
        </authorList>
    </citation>
    <scope>NUCLEOTIDE SEQUENCE [LARGE SCALE GENOMIC DNA]</scope>
    <source>
        <strain evidence="6 7">DSM 25520</strain>
    </source>
</reference>
<proteinExistence type="predicted"/>
<dbReference type="AlphaFoldDB" id="A0A366H882"/>
<evidence type="ECO:0000313" key="7">
    <source>
        <dbReference type="Proteomes" id="UP000253628"/>
    </source>
</evidence>
<keyword evidence="2" id="KW-0520">NAD</keyword>
<dbReference type="Pfam" id="PF14833">
    <property type="entry name" value="NAD_binding_11"/>
    <property type="match status" value="1"/>
</dbReference>
<dbReference type="PANTHER" id="PTHR43580:SF2">
    <property type="entry name" value="CYTOKINE-LIKE NUCLEAR FACTOR N-PAC"/>
    <property type="match status" value="1"/>
</dbReference>
<dbReference type="Gene3D" id="3.40.50.720">
    <property type="entry name" value="NAD(P)-binding Rossmann-like Domain"/>
    <property type="match status" value="1"/>
</dbReference>
<dbReference type="InterPro" id="IPR036291">
    <property type="entry name" value="NAD(P)-bd_dom_sf"/>
</dbReference>
<accession>A0A366H882</accession>
<keyword evidence="1" id="KW-0560">Oxidoreductase</keyword>
<dbReference type="Gene3D" id="1.10.1040.10">
    <property type="entry name" value="N-(1-d-carboxylethyl)-l-norvaline Dehydrogenase, domain 2"/>
    <property type="match status" value="1"/>
</dbReference>
<dbReference type="SUPFAM" id="SSF51735">
    <property type="entry name" value="NAD(P)-binding Rossmann-fold domains"/>
    <property type="match status" value="1"/>
</dbReference>
<feature type="domain" description="6-phosphogluconate dehydrogenase NADP-binding" evidence="4">
    <location>
        <begin position="2"/>
        <end position="154"/>
    </location>
</feature>
<dbReference type="Proteomes" id="UP000253628">
    <property type="component" value="Unassembled WGS sequence"/>
</dbReference>
<dbReference type="PIRSF" id="PIRSF000103">
    <property type="entry name" value="HIBADH"/>
    <property type="match status" value="1"/>
</dbReference>
<keyword evidence="7" id="KW-1185">Reference proteome</keyword>
<name>A0A366H882_9BURK</name>
<organism evidence="6 7">
    <name type="scientific">Eoetvoesiella caeni</name>
    <dbReference type="NCBI Taxonomy" id="645616"/>
    <lineage>
        <taxon>Bacteria</taxon>
        <taxon>Pseudomonadati</taxon>
        <taxon>Pseudomonadota</taxon>
        <taxon>Betaproteobacteria</taxon>
        <taxon>Burkholderiales</taxon>
        <taxon>Alcaligenaceae</taxon>
        <taxon>Eoetvoesiella</taxon>
    </lineage>
</organism>
<evidence type="ECO:0000259" key="5">
    <source>
        <dbReference type="Pfam" id="PF14833"/>
    </source>
</evidence>
<dbReference type="RefSeq" id="WP_113933843.1">
    <property type="nucleotide sequence ID" value="NZ_JACCEU010000008.1"/>
</dbReference>
<feature type="domain" description="3-hydroxyisobutyrate dehydrogenase-like NAD-binding" evidence="5">
    <location>
        <begin position="157"/>
        <end position="275"/>
    </location>
</feature>
<dbReference type="Pfam" id="PF03446">
    <property type="entry name" value="NAD_binding_2"/>
    <property type="match status" value="1"/>
</dbReference>
<comment type="caution">
    <text evidence="6">The sequence shown here is derived from an EMBL/GenBank/DDBJ whole genome shotgun (WGS) entry which is preliminary data.</text>
</comment>
<dbReference type="InterPro" id="IPR029154">
    <property type="entry name" value="HIBADH-like_NADP-bd"/>
</dbReference>
<dbReference type="PANTHER" id="PTHR43580">
    <property type="entry name" value="OXIDOREDUCTASE GLYR1-RELATED"/>
    <property type="match status" value="1"/>
</dbReference>
<sequence>MRIGFVGLGRMGMAMTARLRAAGFALTAWNRTAREVPEDLAVVDSLRELVNESDVVFSMLIDDAATMEVHETMFGGEVSGKLFVEMGTMRLDTVARLAEMANARAARFIDAPVVGTVAPALQGKLMTLVGGDADIVDMLTPMLSAFSRRIVHCGPVGAGMAMKHCVNTVMSVYFAGLAEAVGAGAAAGLSLDQMLDVVLDTPAALPALAPKVDVIKGAELPVAFSVAGACKDMRVIAASGRTNGVPMPVTESALASFTEVANNGMADRDLAVVVQRYLR</sequence>
<dbReference type="EMBL" id="QNRQ01000007">
    <property type="protein sequence ID" value="RBP38276.1"/>
    <property type="molecule type" value="Genomic_DNA"/>
</dbReference>
<dbReference type="InterPro" id="IPR051265">
    <property type="entry name" value="HIBADH-related_NP60_sf"/>
</dbReference>
<evidence type="ECO:0000259" key="4">
    <source>
        <dbReference type="Pfam" id="PF03446"/>
    </source>
</evidence>
<dbReference type="GO" id="GO:0016491">
    <property type="term" value="F:oxidoreductase activity"/>
    <property type="evidence" value="ECO:0007669"/>
    <property type="project" value="UniProtKB-KW"/>
</dbReference>
<dbReference type="InterPro" id="IPR015815">
    <property type="entry name" value="HIBADH-related"/>
</dbReference>
<dbReference type="InterPro" id="IPR013328">
    <property type="entry name" value="6PGD_dom2"/>
</dbReference>
<protein>
    <submittedName>
        <fullName evidence="6">3-hydroxyisobutyrate dehydrogenase/glyoxylate/succinic semialdehyde reductase</fullName>
    </submittedName>
</protein>
<dbReference type="GO" id="GO:0051287">
    <property type="term" value="F:NAD binding"/>
    <property type="evidence" value="ECO:0007669"/>
    <property type="project" value="InterPro"/>
</dbReference>
<feature type="active site" evidence="3">
    <location>
        <position position="163"/>
    </location>
</feature>
<evidence type="ECO:0000256" key="1">
    <source>
        <dbReference type="ARBA" id="ARBA00023002"/>
    </source>
</evidence>
<dbReference type="InterPro" id="IPR006115">
    <property type="entry name" value="6PGDH_NADP-bd"/>
</dbReference>
<dbReference type="SUPFAM" id="SSF48179">
    <property type="entry name" value="6-phosphogluconate dehydrogenase C-terminal domain-like"/>
    <property type="match status" value="1"/>
</dbReference>
<gene>
    <name evidence="6" type="ORF">DFR37_10740</name>
</gene>